<dbReference type="InterPro" id="IPR000276">
    <property type="entry name" value="GPCR_Rhodpsn"/>
</dbReference>
<feature type="transmembrane region" description="Helical" evidence="9">
    <location>
        <begin position="68"/>
        <end position="92"/>
    </location>
</feature>
<evidence type="ECO:0000256" key="4">
    <source>
        <dbReference type="ARBA" id="ARBA00023040"/>
    </source>
</evidence>
<evidence type="ECO:0000256" key="1">
    <source>
        <dbReference type="ARBA" id="ARBA00004141"/>
    </source>
</evidence>
<protein>
    <submittedName>
        <fullName evidence="11">Oidioi.mRNA.OKI2018_I69.chr2.g6388.t1.cds</fullName>
    </submittedName>
</protein>
<keyword evidence="5 9" id="KW-0472">Membrane</keyword>
<accession>A0ABN7T394</accession>
<reference evidence="11 12" key="1">
    <citation type="submission" date="2021-04" db="EMBL/GenBank/DDBJ databases">
        <authorList>
            <person name="Bliznina A."/>
        </authorList>
    </citation>
    <scope>NUCLEOTIDE SEQUENCE [LARGE SCALE GENOMIC DNA]</scope>
</reference>
<dbReference type="PANTHER" id="PTHR45695:SF9">
    <property type="entry name" value="LEUCOKININ RECEPTOR"/>
    <property type="match status" value="1"/>
</dbReference>
<evidence type="ECO:0000256" key="9">
    <source>
        <dbReference type="SAM" id="Phobius"/>
    </source>
</evidence>
<sequence>MNFSFAREDYCVCEHVWGLQFAAANQNSTVDSSEVAFSATDIDFLENLANGNAENLPPTPWFEQMKMIVSYGTLIIGLPANILILFITAFNWRTKSSSSWLVLNLAVADLCLVVSAFLTILKASKYNRTIDGDVRFPQLQCKFDFGCPHFFACVSFFSISAIAFDRFYAIVRAGVGDNPGFRYSMIFGTVWTLSLLLTFPMLYFANAIKNNDEYTCIVAWTMQSRDQCVVMGSNKSYN</sequence>
<dbReference type="InterPro" id="IPR017452">
    <property type="entry name" value="GPCR_Rhodpsn_7TM"/>
</dbReference>
<comment type="subcellular location">
    <subcellularLocation>
        <location evidence="1">Membrane</location>
        <topology evidence="1">Multi-pass membrane protein</topology>
    </subcellularLocation>
</comment>
<keyword evidence="2 8" id="KW-0812">Transmembrane</keyword>
<keyword evidence="12" id="KW-1185">Reference proteome</keyword>
<evidence type="ECO:0000259" key="10">
    <source>
        <dbReference type="PROSITE" id="PS50262"/>
    </source>
</evidence>
<evidence type="ECO:0000256" key="3">
    <source>
        <dbReference type="ARBA" id="ARBA00022989"/>
    </source>
</evidence>
<evidence type="ECO:0000256" key="7">
    <source>
        <dbReference type="ARBA" id="ARBA00023224"/>
    </source>
</evidence>
<evidence type="ECO:0000256" key="5">
    <source>
        <dbReference type="ARBA" id="ARBA00023136"/>
    </source>
</evidence>
<dbReference type="PRINTS" id="PR00237">
    <property type="entry name" value="GPCRRHODOPSN"/>
</dbReference>
<dbReference type="Proteomes" id="UP001158576">
    <property type="component" value="Chromosome 2"/>
</dbReference>
<keyword evidence="3 9" id="KW-1133">Transmembrane helix</keyword>
<keyword evidence="4 8" id="KW-0297">G-protein coupled receptor</keyword>
<keyword evidence="6 8" id="KW-0675">Receptor</keyword>
<evidence type="ECO:0000256" key="8">
    <source>
        <dbReference type="RuleBase" id="RU000688"/>
    </source>
</evidence>
<keyword evidence="7 8" id="KW-0807">Transducer</keyword>
<dbReference type="PROSITE" id="PS00237">
    <property type="entry name" value="G_PROTEIN_RECEP_F1_1"/>
    <property type="match status" value="1"/>
</dbReference>
<dbReference type="Gene3D" id="1.20.1070.10">
    <property type="entry name" value="Rhodopsin 7-helix transmembrane proteins"/>
    <property type="match status" value="1"/>
</dbReference>
<name>A0ABN7T394_OIKDI</name>
<feature type="transmembrane region" description="Helical" evidence="9">
    <location>
        <begin position="142"/>
        <end position="164"/>
    </location>
</feature>
<comment type="similarity">
    <text evidence="8">Belongs to the G-protein coupled receptor 1 family.</text>
</comment>
<dbReference type="CDD" id="cd00637">
    <property type="entry name" value="7tm_classA_rhodopsin-like"/>
    <property type="match status" value="1"/>
</dbReference>
<dbReference type="EMBL" id="OU015567">
    <property type="protein sequence ID" value="CAG5112140.1"/>
    <property type="molecule type" value="Genomic_DNA"/>
</dbReference>
<organism evidence="11 12">
    <name type="scientific">Oikopleura dioica</name>
    <name type="common">Tunicate</name>
    <dbReference type="NCBI Taxonomy" id="34765"/>
    <lineage>
        <taxon>Eukaryota</taxon>
        <taxon>Metazoa</taxon>
        <taxon>Chordata</taxon>
        <taxon>Tunicata</taxon>
        <taxon>Appendicularia</taxon>
        <taxon>Copelata</taxon>
        <taxon>Oikopleuridae</taxon>
        <taxon>Oikopleura</taxon>
    </lineage>
</organism>
<feature type="transmembrane region" description="Helical" evidence="9">
    <location>
        <begin position="98"/>
        <end position="121"/>
    </location>
</feature>
<gene>
    <name evidence="11" type="ORF">OKIOD_LOCUS15153</name>
</gene>
<evidence type="ECO:0000256" key="2">
    <source>
        <dbReference type="ARBA" id="ARBA00022692"/>
    </source>
</evidence>
<dbReference type="PROSITE" id="PS50262">
    <property type="entry name" value="G_PROTEIN_RECEP_F1_2"/>
    <property type="match status" value="1"/>
</dbReference>
<proteinExistence type="inferred from homology"/>
<dbReference type="PANTHER" id="PTHR45695">
    <property type="entry name" value="LEUCOKININ RECEPTOR-RELATED"/>
    <property type="match status" value="1"/>
</dbReference>
<dbReference type="SUPFAM" id="SSF81321">
    <property type="entry name" value="Family A G protein-coupled receptor-like"/>
    <property type="match status" value="1"/>
</dbReference>
<dbReference type="Pfam" id="PF00001">
    <property type="entry name" value="7tm_1"/>
    <property type="match status" value="1"/>
</dbReference>
<evidence type="ECO:0000256" key="6">
    <source>
        <dbReference type="ARBA" id="ARBA00023170"/>
    </source>
</evidence>
<feature type="transmembrane region" description="Helical" evidence="9">
    <location>
        <begin position="184"/>
        <end position="205"/>
    </location>
</feature>
<evidence type="ECO:0000313" key="11">
    <source>
        <dbReference type="EMBL" id="CAG5112140.1"/>
    </source>
</evidence>
<evidence type="ECO:0000313" key="12">
    <source>
        <dbReference type="Proteomes" id="UP001158576"/>
    </source>
</evidence>
<feature type="domain" description="G-protein coupled receptors family 1 profile" evidence="10">
    <location>
        <begin position="80"/>
        <end position="238"/>
    </location>
</feature>